<evidence type="ECO:0000256" key="1">
    <source>
        <dbReference type="SAM" id="MobiDB-lite"/>
    </source>
</evidence>
<feature type="compositionally biased region" description="Acidic residues" evidence="1">
    <location>
        <begin position="30"/>
        <end position="39"/>
    </location>
</feature>
<gene>
    <name evidence="2" type="ORF">B9G99_07945</name>
</gene>
<protein>
    <submittedName>
        <fullName evidence="2">Uncharacterized protein</fullName>
    </submittedName>
</protein>
<reference evidence="2 3" key="1">
    <citation type="journal article" date="2017" name="Int. J. Syst. Evol. Microbiol.">
        <title>Kushneria konosiri sp. nov., isolated from the Korean salt-fermented seafood Daemi-jeot.</title>
        <authorList>
            <person name="Yun J.H."/>
            <person name="Park S.K."/>
            <person name="Lee J.Y."/>
            <person name="Jung M.J."/>
            <person name="Bae J.W."/>
        </authorList>
    </citation>
    <scope>NUCLEOTIDE SEQUENCE [LARGE SCALE GENOMIC DNA]</scope>
    <source>
        <strain evidence="2 3">X49</strain>
    </source>
</reference>
<dbReference type="EMBL" id="CP021323">
    <property type="protein sequence ID" value="ARS52817.1"/>
    <property type="molecule type" value="Genomic_DNA"/>
</dbReference>
<evidence type="ECO:0000313" key="3">
    <source>
        <dbReference type="Proteomes" id="UP000250025"/>
    </source>
</evidence>
<feature type="region of interest" description="Disordered" evidence="1">
    <location>
        <begin position="13"/>
        <end position="39"/>
    </location>
</feature>
<sequence>MKDLNRVFKHYEQQVSSRGSSLRPHSIQEQGDDAEPEESANFDEIAQRILIPAMEWARDIAGSNHYASEIHVHCENDSSTREIEAVEFHLLPVQHVTMKRGFTNFNHLRISHDPDHDGLRIDRSFMKHHRHEEQGESWISCGNLTQDRVQDIIADFIEMVLANQLDNESDPSLASF</sequence>
<dbReference type="OrthoDB" id="6181798at2"/>
<dbReference type="AlphaFoldDB" id="A0A2Z2HCA0"/>
<accession>A0A2Z2HCA0</accession>
<keyword evidence="3" id="KW-1185">Reference proteome</keyword>
<dbReference type="RefSeq" id="WP_086621570.1">
    <property type="nucleotide sequence ID" value="NZ_CP021323.1"/>
</dbReference>
<dbReference type="KEGG" id="kus:B9G99_07945"/>
<name>A0A2Z2HCA0_9GAMM</name>
<proteinExistence type="predicted"/>
<organism evidence="2 3">
    <name type="scientific">Kushneria konosiri</name>
    <dbReference type="NCBI Taxonomy" id="698828"/>
    <lineage>
        <taxon>Bacteria</taxon>
        <taxon>Pseudomonadati</taxon>
        <taxon>Pseudomonadota</taxon>
        <taxon>Gammaproteobacteria</taxon>
        <taxon>Oceanospirillales</taxon>
        <taxon>Halomonadaceae</taxon>
        <taxon>Kushneria</taxon>
    </lineage>
</organism>
<dbReference type="Proteomes" id="UP000250025">
    <property type="component" value="Chromosome"/>
</dbReference>
<evidence type="ECO:0000313" key="2">
    <source>
        <dbReference type="EMBL" id="ARS52817.1"/>
    </source>
</evidence>